<proteinExistence type="predicted"/>
<gene>
    <name evidence="3" type="ORF">N784_00525</name>
</gene>
<name>A0A0A5GD97_9BACI</name>
<accession>A0A0A5GD97</accession>
<evidence type="ECO:0000256" key="1">
    <source>
        <dbReference type="ARBA" id="ARBA00004241"/>
    </source>
</evidence>
<comment type="subcellular location">
    <subcellularLocation>
        <location evidence="1">Cell surface</location>
    </subcellularLocation>
</comment>
<dbReference type="AlphaFoldDB" id="A0A0A5GD97"/>
<keyword evidence="4" id="KW-1185">Reference proteome</keyword>
<dbReference type="InterPro" id="IPR016785">
    <property type="entry name" value="ComGD"/>
</dbReference>
<dbReference type="eggNOG" id="COG4970">
    <property type="taxonomic scope" value="Bacteria"/>
</dbReference>
<dbReference type="GO" id="GO:0030420">
    <property type="term" value="P:establishment of competence for transformation"/>
    <property type="evidence" value="ECO:0007669"/>
    <property type="project" value="UniProtKB-KW"/>
</dbReference>
<evidence type="ECO:0000313" key="3">
    <source>
        <dbReference type="EMBL" id="KGX89183.1"/>
    </source>
</evidence>
<evidence type="ECO:0000256" key="2">
    <source>
        <dbReference type="ARBA" id="ARBA00023287"/>
    </source>
</evidence>
<dbReference type="Pfam" id="PF07963">
    <property type="entry name" value="N_methyl"/>
    <property type="match status" value="1"/>
</dbReference>
<evidence type="ECO:0008006" key="5">
    <source>
        <dbReference type="Google" id="ProtNLM"/>
    </source>
</evidence>
<protein>
    <recommendedName>
        <fullName evidence="5">Competence protein ComG</fullName>
    </recommendedName>
</protein>
<dbReference type="NCBIfam" id="NF040982">
    <property type="entry name" value="ComGD"/>
    <property type="match status" value="1"/>
</dbReference>
<reference evidence="3 4" key="1">
    <citation type="submission" date="2013-08" db="EMBL/GenBank/DDBJ databases">
        <authorList>
            <person name="Huang J."/>
            <person name="Wang G."/>
        </authorList>
    </citation>
    <scope>NUCLEOTIDE SEQUENCE [LARGE SCALE GENOMIC DNA]</scope>
    <source>
        <strain evidence="3 4">JSM 072002</strain>
    </source>
</reference>
<dbReference type="PROSITE" id="PS00409">
    <property type="entry name" value="PROKAR_NTER_METHYL"/>
    <property type="match status" value="1"/>
</dbReference>
<dbReference type="InterPro" id="IPR045584">
    <property type="entry name" value="Pilin-like"/>
</dbReference>
<dbReference type="PIRSF" id="PIRSF021292">
    <property type="entry name" value="Competence_ComGD"/>
    <property type="match status" value="1"/>
</dbReference>
<dbReference type="SUPFAM" id="SSF54523">
    <property type="entry name" value="Pili subunits"/>
    <property type="match status" value="1"/>
</dbReference>
<dbReference type="NCBIfam" id="TIGR02532">
    <property type="entry name" value="IV_pilin_GFxxxE"/>
    <property type="match status" value="1"/>
</dbReference>
<dbReference type="STRING" id="1385512.N784_00525"/>
<dbReference type="InterPro" id="IPR012902">
    <property type="entry name" value="N_methyl_site"/>
</dbReference>
<dbReference type="GO" id="GO:0009986">
    <property type="term" value="C:cell surface"/>
    <property type="evidence" value="ECO:0007669"/>
    <property type="project" value="UniProtKB-SubCell"/>
</dbReference>
<keyword evidence="2" id="KW-0178">Competence</keyword>
<sequence length="153" mass="17589">MLLRRRNQYNNHRGFTLLELLAVLSIASLLLAISIPLSNHLQMKHEEKLFLKQFQADILFIQQQTMTTGIRHSLTFVNDHTYKLYTYQQGQEIIGEVVLPSHMTVQTLTSSSTIQFNEKGTVLRPGTLYFHSPNTTYKAVFTIGKGRCYVTKL</sequence>
<dbReference type="EMBL" id="AVPG01000001">
    <property type="protein sequence ID" value="KGX89183.1"/>
    <property type="molecule type" value="Genomic_DNA"/>
</dbReference>
<comment type="caution">
    <text evidence="3">The sequence shown here is derived from an EMBL/GenBank/DDBJ whole genome shotgun (WGS) entry which is preliminary data.</text>
</comment>
<evidence type="ECO:0000313" key="4">
    <source>
        <dbReference type="Proteomes" id="UP000030401"/>
    </source>
</evidence>
<organism evidence="3 4">
    <name type="scientific">Pontibacillus litoralis JSM 072002</name>
    <dbReference type="NCBI Taxonomy" id="1385512"/>
    <lineage>
        <taxon>Bacteria</taxon>
        <taxon>Bacillati</taxon>
        <taxon>Bacillota</taxon>
        <taxon>Bacilli</taxon>
        <taxon>Bacillales</taxon>
        <taxon>Bacillaceae</taxon>
        <taxon>Pontibacillus</taxon>
    </lineage>
</organism>
<dbReference type="Proteomes" id="UP000030401">
    <property type="component" value="Unassembled WGS sequence"/>
</dbReference>